<dbReference type="Proteomes" id="UP000193317">
    <property type="component" value="Unassembled WGS sequence"/>
</dbReference>
<feature type="compositionally biased region" description="Acidic residues" evidence="1">
    <location>
        <begin position="347"/>
        <end position="362"/>
    </location>
</feature>
<organism evidence="2 3">
    <name type="scientific">Mycobacterium szulgai</name>
    <dbReference type="NCBI Taxonomy" id="1787"/>
    <lineage>
        <taxon>Bacteria</taxon>
        <taxon>Bacillati</taxon>
        <taxon>Actinomycetota</taxon>
        <taxon>Actinomycetes</taxon>
        <taxon>Mycobacteriales</taxon>
        <taxon>Mycobacteriaceae</taxon>
        <taxon>Mycobacterium</taxon>
    </lineage>
</organism>
<name>A0A1X2DX17_MYCSZ</name>
<dbReference type="EMBL" id="LQPW01000148">
    <property type="protein sequence ID" value="ORW92735.1"/>
    <property type="molecule type" value="Genomic_DNA"/>
</dbReference>
<keyword evidence="3" id="KW-1185">Reference proteome</keyword>
<feature type="compositionally biased region" description="Basic and acidic residues" evidence="1">
    <location>
        <begin position="364"/>
        <end position="378"/>
    </location>
</feature>
<dbReference type="AlphaFoldDB" id="A0A1X2DX17"/>
<proteinExistence type="predicted"/>
<protein>
    <submittedName>
        <fullName evidence="2">Uncharacterized protein</fullName>
    </submittedName>
</protein>
<gene>
    <name evidence="2" type="ORF">AWC27_08385</name>
</gene>
<feature type="region of interest" description="Disordered" evidence="1">
    <location>
        <begin position="338"/>
        <end position="448"/>
    </location>
</feature>
<accession>A0A1X2DX17</accession>
<feature type="compositionally biased region" description="Low complexity" evidence="1">
    <location>
        <begin position="382"/>
        <end position="397"/>
    </location>
</feature>
<evidence type="ECO:0000313" key="2">
    <source>
        <dbReference type="EMBL" id="ORW92735.1"/>
    </source>
</evidence>
<evidence type="ECO:0000313" key="3">
    <source>
        <dbReference type="Proteomes" id="UP000193317"/>
    </source>
</evidence>
<evidence type="ECO:0000256" key="1">
    <source>
        <dbReference type="SAM" id="MobiDB-lite"/>
    </source>
</evidence>
<reference evidence="2 3" key="1">
    <citation type="submission" date="2016-01" db="EMBL/GenBank/DDBJ databases">
        <title>The new phylogeny of the genus Mycobacterium.</title>
        <authorList>
            <person name="Tarcisio F."/>
            <person name="Conor M."/>
            <person name="Antonella G."/>
            <person name="Elisabetta G."/>
            <person name="Giulia F.S."/>
            <person name="Sara T."/>
            <person name="Anna F."/>
            <person name="Clotilde B."/>
            <person name="Roberto B."/>
            <person name="Veronica D.S."/>
            <person name="Fabio R."/>
            <person name="Monica P."/>
            <person name="Olivier J."/>
            <person name="Enrico T."/>
            <person name="Nicola S."/>
        </authorList>
    </citation>
    <scope>NUCLEOTIDE SEQUENCE [LARGE SCALE GENOMIC DNA]</scope>
    <source>
        <strain evidence="2 3">DSM 44166</strain>
    </source>
</reference>
<sequence>MADRLDVAERLAEGRPAVDHTHRYVRACQQVGLADPDLEVRDCFESEDGLDLRALDGDCAQLRAAGAAVTEALRLQRAQISELTAAWMGPGAEAAVRFLQRHCDAANEVATEIRAAAQRCESLRDNLWHLVDSKVATAIAIDDRSLAQRPVWLAAADTVTSGGGDRPAAEELLRQQVKPYVDNDIRDEWLTFMRSARAGVAAAYDMVIDRMATAMRGYFEIPGDLGPMRQAVGSTTLAYLPQNPVPATAARAGIAPAAIAPAAIAPTATPAAAAPALPADPAAAMMPPLATTSSAPADGSALGGIGGPNGLSGLSGLGGLGGLADRIVDAMGSALGSAGDELTGDPFNEDIADDDPNDENAAESEPRENAAKADKVEEVAVDEPAPAEQAPGVAEPPAAQPPPAGEVPVAQPPPAGEVPVAQPHPPDPPVKGSTPCEIAADELPKAGQ</sequence>
<dbReference type="OrthoDB" id="4727254at2"/>
<comment type="caution">
    <text evidence="2">The sequence shown here is derived from an EMBL/GenBank/DDBJ whole genome shotgun (WGS) entry which is preliminary data.</text>
</comment>
<dbReference type="RefSeq" id="WP_085672408.1">
    <property type="nucleotide sequence ID" value="NZ_LQPW01000148.1"/>
</dbReference>
<feature type="compositionally biased region" description="Pro residues" evidence="1">
    <location>
        <begin position="398"/>
        <end position="429"/>
    </location>
</feature>